<dbReference type="PANTHER" id="PTHR35024">
    <property type="entry name" value="HYPOTHETICAL CYTOSOLIC PROTEIN"/>
    <property type="match status" value="1"/>
</dbReference>
<reference evidence="3 4" key="1">
    <citation type="submission" date="2019-12" db="EMBL/GenBank/DDBJ databases">
        <authorList>
            <person name="Yang R."/>
        </authorList>
    </citation>
    <scope>NUCLEOTIDE SEQUENCE [LARGE SCALE GENOMIC DNA]</scope>
    <source>
        <strain evidence="3 4">DONG20-135</strain>
    </source>
</reference>
<evidence type="ECO:0000313" key="3">
    <source>
        <dbReference type="EMBL" id="MXQ74470.1"/>
    </source>
</evidence>
<comment type="similarity">
    <text evidence="1">Belongs to the bactofilin family.</text>
</comment>
<gene>
    <name evidence="3" type="ORF">GSF08_11085</name>
</gene>
<evidence type="ECO:0000313" key="4">
    <source>
        <dbReference type="Proteomes" id="UP000434036"/>
    </source>
</evidence>
<dbReference type="PANTHER" id="PTHR35024:SF4">
    <property type="entry name" value="POLYMER-FORMING CYTOSKELETAL PROTEIN"/>
    <property type="match status" value="1"/>
</dbReference>
<dbReference type="AlphaFoldDB" id="A0A6N8U9D3"/>
<comment type="caution">
    <text evidence="3">The sequence shown here is derived from an EMBL/GenBank/DDBJ whole genome shotgun (WGS) entry which is preliminary data.</text>
</comment>
<dbReference type="EMBL" id="WUUQ01000007">
    <property type="protein sequence ID" value="MXQ74470.1"/>
    <property type="molecule type" value="Genomic_DNA"/>
</dbReference>
<evidence type="ECO:0000256" key="2">
    <source>
        <dbReference type="SAM" id="MobiDB-lite"/>
    </source>
</evidence>
<evidence type="ECO:0008006" key="5">
    <source>
        <dbReference type="Google" id="ProtNLM"/>
    </source>
</evidence>
<sequence>MKWYEKQKEMYTKNEQESRGQESTAQNDGTETSAPEEGVKPAMVQTEFQNTESYSNYFNAEPAETATRISKNTILHGKIETEDALEIHGTVEGDVVCDSKLEVTGKIKGNIQCDTAEMEEAEIYGDISCRSDIKLSPETVIEGNIQTEELLCGGQIKGDIHASGGVTLTSESCVIGNIIARDIEINRGAVIQGTIQIEPTNQ</sequence>
<organism evidence="3 4">
    <name type="scientific">Copranaerobaculum intestinale</name>
    <dbReference type="NCBI Taxonomy" id="2692629"/>
    <lineage>
        <taxon>Bacteria</taxon>
        <taxon>Bacillati</taxon>
        <taxon>Bacillota</taxon>
        <taxon>Erysipelotrichia</taxon>
        <taxon>Erysipelotrichales</taxon>
        <taxon>Erysipelotrichaceae</taxon>
        <taxon>Copranaerobaculum</taxon>
    </lineage>
</organism>
<evidence type="ECO:0000256" key="1">
    <source>
        <dbReference type="ARBA" id="ARBA00044755"/>
    </source>
</evidence>
<proteinExistence type="inferred from homology"/>
<accession>A0A6N8U9D3</accession>
<protein>
    <recommendedName>
        <fullName evidence="5">Polymer-forming cytoskeletal protein</fullName>
    </recommendedName>
</protein>
<dbReference type="InterPro" id="IPR007607">
    <property type="entry name" value="BacA/B"/>
</dbReference>
<name>A0A6N8U9D3_9FIRM</name>
<reference evidence="3 4" key="2">
    <citation type="submission" date="2020-01" db="EMBL/GenBank/DDBJ databases">
        <title>Clostridiaceae sp. nov. isolated from the gut of human by culturomics.</title>
        <authorList>
            <person name="Chang Y."/>
        </authorList>
    </citation>
    <scope>NUCLEOTIDE SEQUENCE [LARGE SCALE GENOMIC DNA]</scope>
    <source>
        <strain evidence="3 4">DONG20-135</strain>
    </source>
</reference>
<keyword evidence="4" id="KW-1185">Reference proteome</keyword>
<feature type="region of interest" description="Disordered" evidence="2">
    <location>
        <begin position="1"/>
        <end position="38"/>
    </location>
</feature>
<feature type="compositionally biased region" description="Polar residues" evidence="2">
    <location>
        <begin position="21"/>
        <end position="33"/>
    </location>
</feature>
<dbReference type="Proteomes" id="UP000434036">
    <property type="component" value="Unassembled WGS sequence"/>
</dbReference>
<dbReference type="RefSeq" id="WP_160625856.1">
    <property type="nucleotide sequence ID" value="NZ_WUUQ01000007.1"/>
</dbReference>
<feature type="compositionally biased region" description="Basic and acidic residues" evidence="2">
    <location>
        <begin position="1"/>
        <end position="20"/>
    </location>
</feature>
<dbReference type="Pfam" id="PF04519">
    <property type="entry name" value="Bactofilin"/>
    <property type="match status" value="2"/>
</dbReference>